<evidence type="ECO:0000313" key="1">
    <source>
        <dbReference type="EMBL" id="KAJ5116055.1"/>
    </source>
</evidence>
<dbReference type="EMBL" id="JAPQKH010000001">
    <property type="protein sequence ID" value="KAJ5116055.1"/>
    <property type="molecule type" value="Genomic_DNA"/>
</dbReference>
<organism evidence="1 2">
    <name type="scientific">Penicillium angulare</name>
    <dbReference type="NCBI Taxonomy" id="116970"/>
    <lineage>
        <taxon>Eukaryota</taxon>
        <taxon>Fungi</taxon>
        <taxon>Dikarya</taxon>
        <taxon>Ascomycota</taxon>
        <taxon>Pezizomycotina</taxon>
        <taxon>Eurotiomycetes</taxon>
        <taxon>Eurotiomycetidae</taxon>
        <taxon>Eurotiales</taxon>
        <taxon>Aspergillaceae</taxon>
        <taxon>Penicillium</taxon>
    </lineage>
</organism>
<dbReference type="CDD" id="cd07822">
    <property type="entry name" value="SRPBCC_4"/>
    <property type="match status" value="1"/>
</dbReference>
<dbReference type="AlphaFoldDB" id="A0A9W9GCD3"/>
<name>A0A9W9GCD3_9EURO</name>
<reference evidence="1" key="1">
    <citation type="submission" date="2022-11" db="EMBL/GenBank/DDBJ databases">
        <authorList>
            <person name="Petersen C."/>
        </authorList>
    </citation>
    <scope>NUCLEOTIDE SEQUENCE</scope>
    <source>
        <strain evidence="1">IBT 30069</strain>
    </source>
</reference>
<dbReference type="InterPro" id="IPR023393">
    <property type="entry name" value="START-like_dom_sf"/>
</dbReference>
<dbReference type="OrthoDB" id="509124at2759"/>
<dbReference type="Gene3D" id="3.30.530.20">
    <property type="match status" value="1"/>
</dbReference>
<accession>A0A9W9GCD3</accession>
<dbReference type="Proteomes" id="UP001149165">
    <property type="component" value="Unassembled WGS sequence"/>
</dbReference>
<reference evidence="1" key="2">
    <citation type="journal article" date="2023" name="IMA Fungus">
        <title>Comparative genomic study of the Penicillium genus elucidates a diverse pangenome and 15 lateral gene transfer events.</title>
        <authorList>
            <person name="Petersen C."/>
            <person name="Sorensen T."/>
            <person name="Nielsen M.R."/>
            <person name="Sondergaard T.E."/>
            <person name="Sorensen J.L."/>
            <person name="Fitzpatrick D.A."/>
            <person name="Frisvad J.C."/>
            <person name="Nielsen K.L."/>
        </authorList>
    </citation>
    <scope>NUCLEOTIDE SEQUENCE</scope>
    <source>
        <strain evidence="1">IBT 30069</strain>
    </source>
</reference>
<protein>
    <recommendedName>
        <fullName evidence="3">Polyketide cyclase/dehydrase</fullName>
    </recommendedName>
</protein>
<evidence type="ECO:0000313" key="2">
    <source>
        <dbReference type="Proteomes" id="UP001149165"/>
    </source>
</evidence>
<proteinExistence type="predicted"/>
<sequence length="196" mass="21971">MSTQVLSDPSNLNRSTPSIKAEDASLHLGSSIFTSAPTQKVWDALTNTSTWPSWNSFVPHVTITHQPNAENPESLSPILQQGTKMIFHVRMDPTSSKPQKSADTVLVVTEFEAPTEDKPGRIVWAYDSEAAGGYSPRLLVAEREHEIRAVEGGTEIRNWENETGWLIYVVKWMFKAQLEVNFGLWVEGLKKFAEEN</sequence>
<dbReference type="SUPFAM" id="SSF55961">
    <property type="entry name" value="Bet v1-like"/>
    <property type="match status" value="1"/>
</dbReference>
<evidence type="ECO:0008006" key="3">
    <source>
        <dbReference type="Google" id="ProtNLM"/>
    </source>
</evidence>
<comment type="caution">
    <text evidence="1">The sequence shown here is derived from an EMBL/GenBank/DDBJ whole genome shotgun (WGS) entry which is preliminary data.</text>
</comment>
<gene>
    <name evidence="1" type="ORF">N7456_000403</name>
</gene>
<keyword evidence="2" id="KW-1185">Reference proteome</keyword>